<comment type="subcellular location">
    <subcellularLocation>
        <location evidence="1">Membrane</location>
        <topology evidence="1">Multi-pass membrane protein</topology>
    </subcellularLocation>
</comment>
<dbReference type="AlphaFoldDB" id="A0A1Q8I4G4"/>
<organism evidence="9 10">
    <name type="scientific">Actinomyces oris</name>
    <dbReference type="NCBI Taxonomy" id="544580"/>
    <lineage>
        <taxon>Bacteria</taxon>
        <taxon>Bacillati</taxon>
        <taxon>Actinomycetota</taxon>
        <taxon>Actinomycetes</taxon>
        <taxon>Actinomycetales</taxon>
        <taxon>Actinomycetaceae</taxon>
        <taxon>Actinomyces</taxon>
    </lineage>
</organism>
<keyword evidence="2" id="KW-0813">Transport</keyword>
<dbReference type="RefSeq" id="WP_075248075.1">
    <property type="nucleotide sequence ID" value="NZ_MSGO01000001.1"/>
</dbReference>
<dbReference type="PANTHER" id="PTHR36838:SF1">
    <property type="entry name" value="SLR1864 PROTEIN"/>
    <property type="match status" value="1"/>
</dbReference>
<proteinExistence type="predicted"/>
<evidence type="ECO:0000313" key="9">
    <source>
        <dbReference type="EMBL" id="OLL15988.1"/>
    </source>
</evidence>
<feature type="transmembrane region" description="Helical" evidence="8">
    <location>
        <begin position="94"/>
        <end position="118"/>
    </location>
</feature>
<accession>A0A1Q8I4G4</accession>
<dbReference type="GO" id="GO:0016020">
    <property type="term" value="C:membrane"/>
    <property type="evidence" value="ECO:0007669"/>
    <property type="project" value="UniProtKB-SubCell"/>
</dbReference>
<feature type="transmembrane region" description="Helical" evidence="8">
    <location>
        <begin position="6"/>
        <end position="22"/>
    </location>
</feature>
<feature type="transmembrane region" description="Helical" evidence="8">
    <location>
        <begin position="326"/>
        <end position="346"/>
    </location>
</feature>
<sequence length="378" mass="38451">MTDVVAGLAVFGAVIAIGWLLVRTRAVPADADGVLTRVCFFAATPALLVTTLSRADLTAVLSRSTAVAVAAELAAIVSAWCLHRLVLRRPTAEATIGALASGYVNAANLGIPVAVLVLGDAATIAPILLLQLLVLTPVTFTVLDAVTRRGNPSRLATLTVPLRNPLLWGVVAGTAANLGGVNLKEWGGGYPAQGLEMLGRVAVPLMMLALGMSLAGAPRPLQKPAPDEADPSPQGSLTRSVQSAQSARQDQEPQVAEAGSEVHATSTAGDRLPGVEAVPALGATSTTHHGEGRRSGLWLAVGWKLAVMPGLAAAVGLAAGLSGAQLLAPVVTAALPTAQNVFMYASRYGAAKDLARDAVLLTTAGFVPVVLLAAAILR</sequence>
<protein>
    <submittedName>
        <fullName evidence="9">Transporter</fullName>
    </submittedName>
</protein>
<feature type="transmembrane region" description="Helical" evidence="8">
    <location>
        <begin position="34"/>
        <end position="52"/>
    </location>
</feature>
<evidence type="ECO:0000313" key="10">
    <source>
        <dbReference type="Proteomes" id="UP000185736"/>
    </source>
</evidence>
<keyword evidence="4 8" id="KW-0812">Transmembrane</keyword>
<feature type="transmembrane region" description="Helical" evidence="8">
    <location>
        <begin position="124"/>
        <end position="143"/>
    </location>
</feature>
<evidence type="ECO:0000256" key="5">
    <source>
        <dbReference type="ARBA" id="ARBA00022989"/>
    </source>
</evidence>
<dbReference type="EMBL" id="MSGO01000001">
    <property type="protein sequence ID" value="OLL15988.1"/>
    <property type="molecule type" value="Genomic_DNA"/>
</dbReference>
<evidence type="ECO:0000256" key="2">
    <source>
        <dbReference type="ARBA" id="ARBA00022448"/>
    </source>
</evidence>
<name>A0A1Q8I4G4_9ACTO</name>
<evidence type="ECO:0000256" key="8">
    <source>
        <dbReference type="SAM" id="Phobius"/>
    </source>
</evidence>
<dbReference type="Proteomes" id="UP000185736">
    <property type="component" value="Unassembled WGS sequence"/>
</dbReference>
<feature type="transmembrane region" description="Helical" evidence="8">
    <location>
        <begin position="358"/>
        <end position="377"/>
    </location>
</feature>
<evidence type="ECO:0000256" key="1">
    <source>
        <dbReference type="ARBA" id="ARBA00004141"/>
    </source>
</evidence>
<dbReference type="InterPro" id="IPR004776">
    <property type="entry name" value="Mem_transp_PIN-like"/>
</dbReference>
<reference evidence="9 10" key="1">
    <citation type="submission" date="2016-12" db="EMBL/GenBank/DDBJ databases">
        <title>Genomic comparison of strains in the 'Actinomyces naeslundii' group.</title>
        <authorList>
            <person name="Mughal S.R."/>
            <person name="Do T."/>
            <person name="Gilbert S.C."/>
            <person name="Witherden E.A."/>
            <person name="Didelot X."/>
            <person name="Beighton D."/>
        </authorList>
    </citation>
    <scope>NUCLEOTIDE SEQUENCE [LARGE SCALE GENOMIC DNA]</scope>
    <source>
        <strain evidence="9 10">S64C</strain>
    </source>
</reference>
<dbReference type="PANTHER" id="PTHR36838">
    <property type="entry name" value="AUXIN EFFLUX CARRIER FAMILY PROTEIN"/>
    <property type="match status" value="1"/>
</dbReference>
<dbReference type="Pfam" id="PF03547">
    <property type="entry name" value="Mem_trans"/>
    <property type="match status" value="2"/>
</dbReference>
<feature type="transmembrane region" description="Helical" evidence="8">
    <location>
        <begin position="297"/>
        <end position="320"/>
    </location>
</feature>
<keyword evidence="3" id="KW-1003">Cell membrane</keyword>
<evidence type="ECO:0000256" key="7">
    <source>
        <dbReference type="SAM" id="MobiDB-lite"/>
    </source>
</evidence>
<keyword evidence="6 8" id="KW-0472">Membrane</keyword>
<evidence type="ECO:0000256" key="6">
    <source>
        <dbReference type="ARBA" id="ARBA00023136"/>
    </source>
</evidence>
<evidence type="ECO:0000256" key="3">
    <source>
        <dbReference type="ARBA" id="ARBA00022475"/>
    </source>
</evidence>
<evidence type="ECO:0000256" key="4">
    <source>
        <dbReference type="ARBA" id="ARBA00022692"/>
    </source>
</evidence>
<feature type="region of interest" description="Disordered" evidence="7">
    <location>
        <begin position="219"/>
        <end position="269"/>
    </location>
</feature>
<keyword evidence="5 8" id="KW-1133">Transmembrane helix</keyword>
<dbReference type="GO" id="GO:0055085">
    <property type="term" value="P:transmembrane transport"/>
    <property type="evidence" value="ECO:0007669"/>
    <property type="project" value="InterPro"/>
</dbReference>
<comment type="caution">
    <text evidence="9">The sequence shown here is derived from an EMBL/GenBank/DDBJ whole genome shotgun (WGS) entry which is preliminary data.</text>
</comment>
<gene>
    <name evidence="9" type="ORF">BKH32_00190</name>
</gene>
<feature type="compositionally biased region" description="Polar residues" evidence="7">
    <location>
        <begin position="233"/>
        <end position="248"/>
    </location>
</feature>
<feature type="transmembrane region" description="Helical" evidence="8">
    <location>
        <begin position="64"/>
        <end position="82"/>
    </location>
</feature>